<keyword evidence="6" id="KW-1185">Reference proteome</keyword>
<evidence type="ECO:0000256" key="2">
    <source>
        <dbReference type="ARBA" id="ARBA00023125"/>
    </source>
</evidence>
<gene>
    <name evidence="5" type="ORF">SAMN05421733_10583</name>
</gene>
<dbReference type="InterPro" id="IPR036388">
    <property type="entry name" value="WH-like_DNA-bd_sf"/>
</dbReference>
<proteinExistence type="predicted"/>
<dbReference type="PANTHER" id="PTHR33204">
    <property type="entry name" value="TRANSCRIPTIONAL REGULATOR, MARR FAMILY"/>
    <property type="match status" value="1"/>
</dbReference>
<dbReference type="Pfam" id="PF01638">
    <property type="entry name" value="HxlR"/>
    <property type="match status" value="1"/>
</dbReference>
<evidence type="ECO:0000256" key="3">
    <source>
        <dbReference type="ARBA" id="ARBA00023163"/>
    </source>
</evidence>
<keyword evidence="2" id="KW-0238">DNA-binding</keyword>
<dbReference type="OrthoDB" id="9807069at2"/>
<name>A0A1G6HDU4_9GAMM</name>
<organism evidence="5 6">
    <name type="scientific">Acinetobacter boissieri</name>
    <dbReference type="NCBI Taxonomy" id="1219383"/>
    <lineage>
        <taxon>Bacteria</taxon>
        <taxon>Pseudomonadati</taxon>
        <taxon>Pseudomonadota</taxon>
        <taxon>Gammaproteobacteria</taxon>
        <taxon>Moraxellales</taxon>
        <taxon>Moraxellaceae</taxon>
        <taxon>Acinetobacter</taxon>
    </lineage>
</organism>
<dbReference type="InterPro" id="IPR036390">
    <property type="entry name" value="WH_DNA-bd_sf"/>
</dbReference>
<dbReference type="PROSITE" id="PS51118">
    <property type="entry name" value="HTH_HXLR"/>
    <property type="match status" value="1"/>
</dbReference>
<reference evidence="6" key="1">
    <citation type="submission" date="2016-09" db="EMBL/GenBank/DDBJ databases">
        <authorList>
            <person name="Varghese N."/>
            <person name="Submissions S."/>
        </authorList>
    </citation>
    <scope>NUCLEOTIDE SEQUENCE [LARGE SCALE GENOMIC DNA]</scope>
    <source>
        <strain evidence="6">ANC 4422</strain>
    </source>
</reference>
<keyword evidence="3" id="KW-0804">Transcription</keyword>
<sequence length="117" mass="13359">MGKVKHSRFNCTPGCSVEATIGLLDGKWKSIILWHLLCEKVLRFGELKNKIPAITQKVLTRQLRELEEDGIIIRKVYAQIPPKVEYRLSDLGFSLEPVLVALKEWGDKNINLYGKPN</sequence>
<accession>A0A1G6HDU4</accession>
<dbReference type="Gene3D" id="1.10.10.10">
    <property type="entry name" value="Winged helix-like DNA-binding domain superfamily/Winged helix DNA-binding domain"/>
    <property type="match status" value="1"/>
</dbReference>
<feature type="domain" description="HTH hxlR-type" evidence="4">
    <location>
        <begin position="15"/>
        <end position="114"/>
    </location>
</feature>
<dbReference type="InterPro" id="IPR002577">
    <property type="entry name" value="HTH_HxlR"/>
</dbReference>
<dbReference type="RefSeq" id="WP_092747822.1">
    <property type="nucleotide sequence ID" value="NZ_FMYL01000005.1"/>
</dbReference>
<dbReference type="AlphaFoldDB" id="A0A1G6HDU4"/>
<keyword evidence="1" id="KW-0805">Transcription regulation</keyword>
<protein>
    <submittedName>
        <fullName evidence="5">Transcriptional regulator, HxlR family</fullName>
    </submittedName>
</protein>
<dbReference type="PANTHER" id="PTHR33204:SF29">
    <property type="entry name" value="TRANSCRIPTIONAL REGULATOR"/>
    <property type="match status" value="1"/>
</dbReference>
<dbReference type="Proteomes" id="UP000242501">
    <property type="component" value="Unassembled WGS sequence"/>
</dbReference>
<evidence type="ECO:0000313" key="5">
    <source>
        <dbReference type="EMBL" id="SDB92487.1"/>
    </source>
</evidence>
<dbReference type="GO" id="GO:0003677">
    <property type="term" value="F:DNA binding"/>
    <property type="evidence" value="ECO:0007669"/>
    <property type="project" value="UniProtKB-KW"/>
</dbReference>
<dbReference type="EMBL" id="FMYL01000005">
    <property type="protein sequence ID" value="SDB92487.1"/>
    <property type="molecule type" value="Genomic_DNA"/>
</dbReference>
<dbReference type="SUPFAM" id="SSF46785">
    <property type="entry name" value="Winged helix' DNA-binding domain"/>
    <property type="match status" value="1"/>
</dbReference>
<evidence type="ECO:0000259" key="4">
    <source>
        <dbReference type="PROSITE" id="PS51118"/>
    </source>
</evidence>
<evidence type="ECO:0000256" key="1">
    <source>
        <dbReference type="ARBA" id="ARBA00023015"/>
    </source>
</evidence>
<dbReference type="STRING" id="1219383.SAMN05421733_10583"/>
<evidence type="ECO:0000313" key="6">
    <source>
        <dbReference type="Proteomes" id="UP000242501"/>
    </source>
</evidence>